<keyword evidence="1" id="KW-0175">Coiled coil</keyword>
<evidence type="ECO:0000256" key="2">
    <source>
        <dbReference type="SAM" id="Phobius"/>
    </source>
</evidence>
<dbReference type="PANTHER" id="PTHR32378:SF10">
    <property type="entry name" value="GUANINE NUCLEOTIDE-BINDING PROTEIN SUBUNIT GAMMA 3"/>
    <property type="match status" value="1"/>
</dbReference>
<reference evidence="4 5" key="1">
    <citation type="journal article" date="2020" name="Nat. Food">
        <title>A phased Vanilla planifolia genome enables genetic improvement of flavour and production.</title>
        <authorList>
            <person name="Hasing T."/>
            <person name="Tang H."/>
            <person name="Brym M."/>
            <person name="Khazi F."/>
            <person name="Huang T."/>
            <person name="Chambers A.H."/>
        </authorList>
    </citation>
    <scope>NUCLEOTIDE SEQUENCE [LARGE SCALE GENOMIC DNA]</scope>
    <source>
        <tissue evidence="4">Leaf</tissue>
    </source>
</reference>
<evidence type="ECO:0000313" key="4">
    <source>
        <dbReference type="EMBL" id="KAG0503875.1"/>
    </source>
</evidence>
<proteinExistence type="predicted"/>
<keyword evidence="2" id="KW-0472">Membrane</keyword>
<dbReference type="InterPro" id="IPR015898">
    <property type="entry name" value="G-protein_gamma-like_dom"/>
</dbReference>
<dbReference type="Proteomes" id="UP000639772">
    <property type="component" value="Chromosome 1"/>
</dbReference>
<dbReference type="EMBL" id="JADCNM010000001">
    <property type="protein sequence ID" value="KAG0503875.1"/>
    <property type="molecule type" value="Genomic_DNA"/>
</dbReference>
<dbReference type="AlphaFoldDB" id="A0A835VNR5"/>
<keyword evidence="2" id="KW-0812">Transmembrane</keyword>
<evidence type="ECO:0000256" key="1">
    <source>
        <dbReference type="SAM" id="Coils"/>
    </source>
</evidence>
<feature type="transmembrane region" description="Helical" evidence="2">
    <location>
        <begin position="351"/>
        <end position="371"/>
    </location>
</feature>
<feature type="domain" description="G protein gamma" evidence="3">
    <location>
        <begin position="84"/>
        <end position="145"/>
    </location>
</feature>
<feature type="coiled-coil region" evidence="1">
    <location>
        <begin position="81"/>
        <end position="108"/>
    </location>
</feature>
<sequence>MQRVERGSSAMGASASEHGGELTRRDIVLRNVPHLKLLLLTCSLPASFVDTVPMDVGTEPVVVTAAPSPKSPPKYPDLCGRRRLQLEVQILNREIGFLEEELQALEGLQPVSGCCKEVEEFLGSNPDPLVPINEKQQSSCRFWKWLRSAFRYPFVLLSCSSRILKKALCCCCCCSSCCCSPRITAAALTQGMLPLQPPLPLLPASLLHHQAPMSPMRVQLGALLLPLLQHILLQFLFLFPSKLQHSSLLHLYFWVQQLCCCPLKTSCCSIPQCPAGLCYMLALEMVLLLLLQTTAVLLLPRNLLHRAETNLPKLLLQLHLVLFEMCRGTAMPMFWQDLMHLWLSLLRRIHLLLPLISYASVVYSCVTALLLDRKVRWIEHSNNV</sequence>
<evidence type="ECO:0000313" key="5">
    <source>
        <dbReference type="Proteomes" id="UP000639772"/>
    </source>
</evidence>
<dbReference type="PANTHER" id="PTHR32378">
    <property type="entry name" value="GUANINE NUCLEOTIDE-BINDING PROTEIN SUBUNIT GAMMA 3"/>
    <property type="match status" value="1"/>
</dbReference>
<dbReference type="SMART" id="SM01224">
    <property type="entry name" value="G_gamma"/>
    <property type="match status" value="1"/>
</dbReference>
<organism evidence="4 5">
    <name type="scientific">Vanilla planifolia</name>
    <name type="common">Vanilla</name>
    <dbReference type="NCBI Taxonomy" id="51239"/>
    <lineage>
        <taxon>Eukaryota</taxon>
        <taxon>Viridiplantae</taxon>
        <taxon>Streptophyta</taxon>
        <taxon>Embryophyta</taxon>
        <taxon>Tracheophyta</taxon>
        <taxon>Spermatophyta</taxon>
        <taxon>Magnoliopsida</taxon>
        <taxon>Liliopsida</taxon>
        <taxon>Asparagales</taxon>
        <taxon>Orchidaceae</taxon>
        <taxon>Vanilloideae</taxon>
        <taxon>Vanilleae</taxon>
        <taxon>Vanilla</taxon>
    </lineage>
</organism>
<protein>
    <recommendedName>
        <fullName evidence="3">G protein gamma domain-containing protein</fullName>
    </recommendedName>
</protein>
<name>A0A835VNR5_VANPL</name>
<accession>A0A835VNR5</accession>
<keyword evidence="2" id="KW-1133">Transmembrane helix</keyword>
<gene>
    <name evidence="4" type="ORF">HPP92_003947</name>
</gene>
<dbReference type="OrthoDB" id="1936517at2759"/>
<dbReference type="InterPro" id="IPR055305">
    <property type="entry name" value="GG3-like"/>
</dbReference>
<comment type="caution">
    <text evidence="4">The sequence shown here is derived from an EMBL/GenBank/DDBJ whole genome shotgun (WGS) entry which is preliminary data.</text>
</comment>
<evidence type="ECO:0000259" key="3">
    <source>
        <dbReference type="SMART" id="SM01224"/>
    </source>
</evidence>